<gene>
    <name evidence="1" type="ORF">IOQ59_17705</name>
</gene>
<comment type="caution">
    <text evidence="1">The sequence shown here is derived from an EMBL/GenBank/DDBJ whole genome shotgun (WGS) entry which is preliminary data.</text>
</comment>
<dbReference type="RefSeq" id="WP_193954794.1">
    <property type="nucleotide sequence ID" value="NZ_JADEYS010000022.1"/>
</dbReference>
<accession>A0A8J7FG68</accession>
<evidence type="ECO:0000313" key="1">
    <source>
        <dbReference type="EMBL" id="MBE9399099.1"/>
    </source>
</evidence>
<proteinExistence type="predicted"/>
<dbReference type="Gene3D" id="3.40.50.2000">
    <property type="entry name" value="Glycogen Phosphorylase B"/>
    <property type="match status" value="1"/>
</dbReference>
<evidence type="ECO:0008006" key="3">
    <source>
        <dbReference type="Google" id="ProtNLM"/>
    </source>
</evidence>
<dbReference type="Proteomes" id="UP000640333">
    <property type="component" value="Unassembled WGS sequence"/>
</dbReference>
<evidence type="ECO:0000313" key="2">
    <source>
        <dbReference type="Proteomes" id="UP000640333"/>
    </source>
</evidence>
<dbReference type="SUPFAM" id="SSF53756">
    <property type="entry name" value="UDP-Glycosyltransferase/glycogen phosphorylase"/>
    <property type="match status" value="1"/>
</dbReference>
<sequence>MRVLYGVQATGNGHITRARVMAPALERAGVEVDYLFSGRSEDQLFNMEPFGDYQTRQGLTFVQRDGRVKILETLRNNNPLRCWRDAAELDLSGYDRVITDFEPVTAWAAKRQKVPCVGIAHQYALCYPIPGHNYQLLSRLIQLFAPVDTAIGVHWHHFDYPVLPPLIQPPLFEPTLETDKVLVYLPLNPLQELEARFSVFEDHRFYIYCGIDEPYQRGNLYFMPFSREGFQQDLSSCSGVVTHCGFGLISEALQCGKKVFSMPIKGQFEQLSNAHVLEKLGLATIAKDYDESLLLDWLELEQPEPRVIPDVASRLAAWIANNCCESPDELTKRLWQQDVPRA</sequence>
<keyword evidence="2" id="KW-1185">Reference proteome</keyword>
<protein>
    <recommendedName>
        <fullName evidence="3">Glycosyltransferase</fullName>
    </recommendedName>
</protein>
<reference evidence="1" key="1">
    <citation type="submission" date="2020-10" db="EMBL/GenBank/DDBJ databases">
        <title>Bacterium isolated from coastal waters sediment.</title>
        <authorList>
            <person name="Chen R.-J."/>
            <person name="Lu D.-C."/>
            <person name="Zhu K.-L."/>
            <person name="Du Z.-J."/>
        </authorList>
    </citation>
    <scope>NUCLEOTIDE SEQUENCE</scope>
    <source>
        <strain evidence="1">N1Y112</strain>
    </source>
</reference>
<dbReference type="Pfam" id="PF13528">
    <property type="entry name" value="Glyco_trans_1_3"/>
    <property type="match status" value="1"/>
</dbReference>
<dbReference type="AlphaFoldDB" id="A0A8J7FG68"/>
<organism evidence="1 2">
    <name type="scientific">Pontibacterium sinense</name>
    <dbReference type="NCBI Taxonomy" id="2781979"/>
    <lineage>
        <taxon>Bacteria</taxon>
        <taxon>Pseudomonadati</taxon>
        <taxon>Pseudomonadota</taxon>
        <taxon>Gammaproteobacteria</taxon>
        <taxon>Oceanospirillales</taxon>
        <taxon>Oceanospirillaceae</taxon>
        <taxon>Pontibacterium</taxon>
    </lineage>
</organism>
<dbReference type="EMBL" id="JADEYS010000022">
    <property type="protein sequence ID" value="MBE9399099.1"/>
    <property type="molecule type" value="Genomic_DNA"/>
</dbReference>
<name>A0A8J7FG68_9GAMM</name>
<dbReference type="NCBIfam" id="TIGR00661">
    <property type="entry name" value="MJ1255"/>
    <property type="match status" value="1"/>
</dbReference>
<dbReference type="InterPro" id="IPR005262">
    <property type="entry name" value="MJ1255-like"/>
</dbReference>